<dbReference type="Proteomes" id="UP000439965">
    <property type="component" value="Unassembled WGS sequence"/>
</dbReference>
<protein>
    <submittedName>
        <fullName evidence="1">Phage gp6-like head-tail connector protein</fullName>
    </submittedName>
</protein>
<accession>A0A6I4XK14</accession>
<evidence type="ECO:0000313" key="1">
    <source>
        <dbReference type="EMBL" id="MXS28105.1"/>
    </source>
</evidence>
<sequence>MDDSMLSFYADSAKRYVKKKIGYEQEYLEIMVTTVMFEHRLSSDDLKEALMALEPIFALEVLTNEPLK</sequence>
<evidence type="ECO:0000313" key="2">
    <source>
        <dbReference type="Proteomes" id="UP000439965"/>
    </source>
</evidence>
<dbReference type="EMBL" id="WVTI01000508">
    <property type="protein sequence ID" value="MXS28105.1"/>
    <property type="molecule type" value="Genomic_DNA"/>
</dbReference>
<proteinExistence type="predicted"/>
<name>A0A6I4XK14_ENTGA</name>
<dbReference type="AlphaFoldDB" id="A0A6I4XK14"/>
<organism evidence="1 2">
    <name type="scientific">Enterococcus gallinarum</name>
    <dbReference type="NCBI Taxonomy" id="1353"/>
    <lineage>
        <taxon>Bacteria</taxon>
        <taxon>Bacillati</taxon>
        <taxon>Bacillota</taxon>
        <taxon>Bacilli</taxon>
        <taxon>Lactobacillales</taxon>
        <taxon>Enterococcaceae</taxon>
        <taxon>Enterococcus</taxon>
    </lineage>
</organism>
<reference evidence="1 2" key="1">
    <citation type="submission" date="2019-04" db="EMBL/GenBank/DDBJ databases">
        <title>Step-wise assembly of the neonatal virome modulated by breast feeding.</title>
        <authorList>
            <person name="Liang G."/>
            <person name="Bushman F."/>
        </authorList>
    </citation>
    <scope>NUCLEOTIDE SEQUENCE [LARGE SCALE GENOMIC DNA]</scope>
    <source>
        <strain evidence="1 2">E3404</strain>
    </source>
</reference>
<gene>
    <name evidence="1" type="ORF">GTI89_18865</name>
</gene>
<comment type="caution">
    <text evidence="1">The sequence shown here is derived from an EMBL/GenBank/DDBJ whole genome shotgun (WGS) entry which is preliminary data.</text>
</comment>